<evidence type="ECO:0000313" key="5">
    <source>
        <dbReference type="EMBL" id="ALB00634.1"/>
    </source>
</evidence>
<organism evidence="5">
    <name type="scientific">Mammaliicoccus stepanovicii</name>
    <dbReference type="NCBI Taxonomy" id="643214"/>
    <lineage>
        <taxon>Bacteria</taxon>
        <taxon>Bacillati</taxon>
        <taxon>Bacillota</taxon>
        <taxon>Bacilli</taxon>
        <taxon>Bacillales</taxon>
        <taxon>Staphylococcaceae</taxon>
        <taxon>Mammaliicoccus</taxon>
    </lineage>
</organism>
<comment type="similarity">
    <text evidence="1">Belongs to the BlaI transcriptional regulatory family.</text>
</comment>
<keyword evidence="2" id="KW-0805">Transcription regulation</keyword>
<dbReference type="EMBL" id="KR732654">
    <property type="protein sequence ID" value="ALB00634.1"/>
    <property type="molecule type" value="Genomic_DNA"/>
</dbReference>
<proteinExistence type="inferred from homology"/>
<reference evidence="5" key="1">
    <citation type="journal article" date="2016" name="PLoS ONE">
        <title>A Look into the Melting Pot: The mecC-Harboring Region Is a Recombination Hot Spot in Staphylococcus stepanovicii.</title>
        <authorList>
            <person name="Semmler T."/>
            <person name="Harrison E.M."/>
            <person name="Lubke-Becker A."/>
            <person name="Ulrich R.G."/>
            <person name="Wieler L.H."/>
            <person name="Guenther S."/>
            <person name="Stamm I."/>
            <person name="Hanssen A.M."/>
            <person name="Holmes M.A."/>
            <person name="Vincze S."/>
            <person name="Walther B."/>
        </authorList>
    </citation>
    <scope>NUCLEOTIDE SEQUENCE</scope>
    <source>
        <strain evidence="5">IMT28705</strain>
    </source>
</reference>
<name>A0A0K2JNH6_9STAP</name>
<evidence type="ECO:0000256" key="1">
    <source>
        <dbReference type="ARBA" id="ARBA00011046"/>
    </source>
</evidence>
<sequence length="125" mass="15035">MKNEGYDISASEWEIMNTIWNKKLISANEVIEIVQQHKEWSPKTIRTLINRLYKKKFIDRTNRNKIFEYFPIVEEKDMKYKTSKVFLDKVYEGGLNSLVLNFVENEELSEEEIEELKNILNKKKD</sequence>
<accession>A0A0K2JNH6</accession>
<dbReference type="Gene3D" id="1.10.4040.10">
    <property type="entry name" value="Penicillinase repressor domain"/>
    <property type="match status" value="1"/>
</dbReference>
<evidence type="ECO:0000256" key="3">
    <source>
        <dbReference type="ARBA" id="ARBA00023125"/>
    </source>
</evidence>
<dbReference type="InterPro" id="IPR036390">
    <property type="entry name" value="WH_DNA-bd_sf"/>
</dbReference>
<protein>
    <submittedName>
        <fullName evidence="5">Methicillin resistance repressor MecI</fullName>
    </submittedName>
</protein>
<keyword evidence="4" id="KW-0804">Transcription</keyword>
<evidence type="ECO:0000256" key="2">
    <source>
        <dbReference type="ARBA" id="ARBA00023015"/>
    </source>
</evidence>
<dbReference type="GO" id="GO:0045892">
    <property type="term" value="P:negative regulation of DNA-templated transcription"/>
    <property type="evidence" value="ECO:0007669"/>
    <property type="project" value="InterPro"/>
</dbReference>
<evidence type="ECO:0000256" key="4">
    <source>
        <dbReference type="ARBA" id="ARBA00023163"/>
    </source>
</evidence>
<dbReference type="NCBIfam" id="NF000244">
    <property type="entry name" value="MecI_of_mecC"/>
    <property type="match status" value="1"/>
</dbReference>
<dbReference type="Pfam" id="PF03965">
    <property type="entry name" value="Penicillinase_R"/>
    <property type="match status" value="1"/>
</dbReference>
<dbReference type="InterPro" id="IPR036388">
    <property type="entry name" value="WH-like_DNA-bd_sf"/>
</dbReference>
<dbReference type="AlphaFoldDB" id="A0A0K2JNH6"/>
<dbReference type="Gene3D" id="1.10.10.10">
    <property type="entry name" value="Winged helix-like DNA-binding domain superfamily/Winged helix DNA-binding domain"/>
    <property type="match status" value="1"/>
</dbReference>
<gene>
    <name evidence="5" type="primary">mecI</name>
</gene>
<dbReference type="InterPro" id="IPR005650">
    <property type="entry name" value="BlaI_family"/>
</dbReference>
<dbReference type="PIRSF" id="PIRSF019455">
    <property type="entry name" value="CopR_AtkY"/>
    <property type="match status" value="1"/>
</dbReference>
<dbReference type="GO" id="GO:0003677">
    <property type="term" value="F:DNA binding"/>
    <property type="evidence" value="ECO:0007669"/>
    <property type="project" value="UniProtKB-KW"/>
</dbReference>
<dbReference type="SUPFAM" id="SSF46785">
    <property type="entry name" value="Winged helix' DNA-binding domain"/>
    <property type="match status" value="1"/>
</dbReference>
<keyword evidence="3" id="KW-0238">DNA-binding</keyword>